<dbReference type="EMBL" id="CP014476">
    <property type="protein sequence ID" value="AMK77267.1"/>
    <property type="molecule type" value="Genomic_DNA"/>
</dbReference>
<dbReference type="PROSITE" id="PS51257">
    <property type="entry name" value="PROKAR_LIPOPROTEIN"/>
    <property type="match status" value="1"/>
</dbReference>
<dbReference type="Pfam" id="PF04351">
    <property type="entry name" value="PilP"/>
    <property type="match status" value="1"/>
</dbReference>
<reference evidence="1 2" key="1">
    <citation type="journal article" date="2015" name="Environ. Microbiol.">
        <title>Methane oxidation coupled to nitrate reduction under hypoxia by the Gammaproteobacterium Methylomonas denitrificans, sp. nov. type strain FJG1.</title>
        <authorList>
            <person name="Kits K.D."/>
            <person name="Klotz M.G."/>
            <person name="Stein L.Y."/>
        </authorList>
    </citation>
    <scope>NUCLEOTIDE SEQUENCE [LARGE SCALE GENOMIC DNA]</scope>
    <source>
        <strain evidence="1 2">FJG1</strain>
    </source>
</reference>
<evidence type="ECO:0000313" key="1">
    <source>
        <dbReference type="EMBL" id="AMK77267.1"/>
    </source>
</evidence>
<accession>A0A126T5B5</accession>
<dbReference type="Proteomes" id="UP000030512">
    <property type="component" value="Chromosome"/>
</dbReference>
<dbReference type="InterPro" id="IPR007446">
    <property type="entry name" value="PilP"/>
</dbReference>
<dbReference type="KEGG" id="mdn:JT25_012370"/>
<protein>
    <submittedName>
        <fullName evidence="1">Pilus assembly protein PilP</fullName>
    </submittedName>
</protein>
<name>A0A126T5B5_9GAMM</name>
<evidence type="ECO:0000313" key="2">
    <source>
        <dbReference type="Proteomes" id="UP000030512"/>
    </source>
</evidence>
<proteinExistence type="predicted"/>
<dbReference type="RefSeq" id="WP_052142356.1">
    <property type="nucleotide sequence ID" value="NZ_CP014476.1"/>
</dbReference>
<dbReference type="STRING" id="1538553.JT25_012370"/>
<organism evidence="1 2">
    <name type="scientific">Methylomonas denitrificans</name>
    <dbReference type="NCBI Taxonomy" id="1538553"/>
    <lineage>
        <taxon>Bacteria</taxon>
        <taxon>Pseudomonadati</taxon>
        <taxon>Pseudomonadota</taxon>
        <taxon>Gammaproteobacteria</taxon>
        <taxon>Methylococcales</taxon>
        <taxon>Methylococcaceae</taxon>
        <taxon>Methylomonas</taxon>
    </lineage>
</organism>
<sequence>MRCGGVKVFSTLPALSLLLVGMTGCGGDDVSDLTKYIQEVKARPKAAIEPLPEIKVVESFIFKPDGLRDPFRSIERKDDDSNIDVSGINGVKPDIERRKEELEAYPLDSLRMVGTLRNDKGYWGLIRARDGTIHRVQVGHHMGQNYGKILRILDDKIELMEIVPDKPGTWREQQSSLALADEKGL</sequence>
<dbReference type="AlphaFoldDB" id="A0A126T5B5"/>
<dbReference type="PIRSF" id="PIRSF016481">
    <property type="entry name" value="Pilus_assembly_PilP"/>
    <property type="match status" value="1"/>
</dbReference>
<dbReference type="Gene3D" id="2.30.30.830">
    <property type="match status" value="1"/>
</dbReference>
<gene>
    <name evidence="1" type="ORF">JT25_012370</name>
</gene>
<keyword evidence="2" id="KW-1185">Reference proteome</keyword>
<dbReference type="OrthoDB" id="5296580at2"/>